<evidence type="ECO:0000313" key="5">
    <source>
        <dbReference type="Proteomes" id="UP000184240"/>
    </source>
</evidence>
<dbReference type="EMBL" id="QOVN01000001">
    <property type="protein sequence ID" value="RXG31379.1"/>
    <property type="molecule type" value="Genomic_DNA"/>
</dbReference>
<feature type="transmembrane region" description="Helical" evidence="1">
    <location>
        <begin position="205"/>
        <end position="229"/>
    </location>
</feature>
<proteinExistence type="predicted"/>
<dbReference type="Proteomes" id="UP000290037">
    <property type="component" value="Unassembled WGS sequence"/>
</dbReference>
<feature type="transmembrane region" description="Helical" evidence="1">
    <location>
        <begin position="32"/>
        <end position="58"/>
    </location>
</feature>
<evidence type="ECO:0000313" key="4">
    <source>
        <dbReference type="EMBL" id="SHH87306.1"/>
    </source>
</evidence>
<feature type="transmembrane region" description="Helical" evidence="1">
    <location>
        <begin position="249"/>
        <end position="275"/>
    </location>
</feature>
<dbReference type="Proteomes" id="UP000184240">
    <property type="component" value="Unassembled WGS sequence"/>
</dbReference>
<feature type="transmembrane region" description="Helical" evidence="1">
    <location>
        <begin position="120"/>
        <end position="149"/>
    </location>
</feature>
<dbReference type="AlphaFoldDB" id="A0A1M5WII1"/>
<reference evidence="3 6" key="3">
    <citation type="submission" date="2018-07" db="EMBL/GenBank/DDBJ databases">
        <title>Leeuwenhoekiella genomics.</title>
        <authorList>
            <person name="Tahon G."/>
            <person name="Willems A."/>
        </authorList>
    </citation>
    <scope>NUCLEOTIDE SEQUENCE [LARGE SCALE GENOMIC DNA]</scope>
    <source>
        <strain evidence="3 6">LMG 24856</strain>
    </source>
</reference>
<feature type="transmembrane region" description="Helical" evidence="1">
    <location>
        <begin position="161"/>
        <end position="185"/>
    </location>
</feature>
<accession>A0A1M5WII1</accession>
<evidence type="ECO:0000256" key="1">
    <source>
        <dbReference type="SAM" id="Phobius"/>
    </source>
</evidence>
<keyword evidence="1" id="KW-0812">Transmembrane</keyword>
<name>A0A1M5WII1_9FLAO</name>
<keyword evidence="6" id="KW-1185">Reference proteome</keyword>
<dbReference type="OrthoDB" id="1490880at2"/>
<feature type="domain" description="DUF1206" evidence="2">
    <location>
        <begin position="212"/>
        <end position="280"/>
    </location>
</feature>
<evidence type="ECO:0000259" key="2">
    <source>
        <dbReference type="Pfam" id="PF06724"/>
    </source>
</evidence>
<dbReference type="STRING" id="573501.SAMN04487999_1228"/>
<dbReference type="Pfam" id="PF06724">
    <property type="entry name" value="DUF1206"/>
    <property type="match status" value="2"/>
</dbReference>
<reference evidence="5" key="2">
    <citation type="submission" date="2016-11" db="EMBL/GenBank/DDBJ databases">
        <authorList>
            <person name="Varghese N."/>
            <person name="Submissions S."/>
        </authorList>
    </citation>
    <scope>NUCLEOTIDE SEQUENCE [LARGE SCALE GENOMIC DNA]</scope>
    <source>
        <strain evidence="5">DSM 19859</strain>
    </source>
</reference>
<protein>
    <recommendedName>
        <fullName evidence="2">DUF1206 domain-containing protein</fullName>
    </recommendedName>
</protein>
<feature type="transmembrane region" description="Helical" evidence="1">
    <location>
        <begin position="78"/>
        <end position="99"/>
    </location>
</feature>
<evidence type="ECO:0000313" key="6">
    <source>
        <dbReference type="Proteomes" id="UP000290037"/>
    </source>
</evidence>
<sequence>MESDLWRKSIGRCVSILNAYVQRSILKSKKNIYARLGLLTKALFFLCIGVVTALEAFGLGGFKAGTSTLLNVIVKEEYGRAILILFAAGLFGYVFWRVYESIVDNENYGTSLNGLAQRIAFCFGGLVYAFIALNAIQVALQASGVYWFSSSDFQDFIHSDLGSVVVLGAAIGMLGGTCNEFYIAFSRIFTKTIHYDKIPDSFKKWALTFGIVGYASRGFTLGVAALLLLDAAFTNRDISSANKEAAFTYMQYNFGTFILGIIALGFIVYSFYVLVEVRYRKIFM</sequence>
<organism evidence="4 5">
    <name type="scientific">Leeuwenhoekiella palythoae</name>
    <dbReference type="NCBI Taxonomy" id="573501"/>
    <lineage>
        <taxon>Bacteria</taxon>
        <taxon>Pseudomonadati</taxon>
        <taxon>Bacteroidota</taxon>
        <taxon>Flavobacteriia</taxon>
        <taxon>Flavobacteriales</taxon>
        <taxon>Flavobacteriaceae</taxon>
        <taxon>Leeuwenhoekiella</taxon>
    </lineage>
</organism>
<dbReference type="EMBL" id="FQXT01000002">
    <property type="protein sequence ID" value="SHH87306.1"/>
    <property type="molecule type" value="Genomic_DNA"/>
</dbReference>
<gene>
    <name evidence="3" type="ORF">DSM01_520</name>
    <name evidence="4" type="ORF">SAMN04487999_1228</name>
</gene>
<dbReference type="InterPro" id="IPR009597">
    <property type="entry name" value="DUF1206"/>
</dbReference>
<reference evidence="4" key="1">
    <citation type="submission" date="2016-11" db="EMBL/GenBank/DDBJ databases">
        <authorList>
            <person name="Jaros S."/>
            <person name="Januszkiewicz K."/>
            <person name="Wedrychowicz H."/>
        </authorList>
    </citation>
    <scope>NUCLEOTIDE SEQUENCE [LARGE SCALE GENOMIC DNA]</scope>
    <source>
        <strain evidence="4">DSM 19859</strain>
    </source>
</reference>
<keyword evidence="1" id="KW-1133">Transmembrane helix</keyword>
<feature type="domain" description="DUF1206" evidence="2">
    <location>
        <begin position="36"/>
        <end position="102"/>
    </location>
</feature>
<evidence type="ECO:0000313" key="3">
    <source>
        <dbReference type="EMBL" id="RXG31379.1"/>
    </source>
</evidence>
<keyword evidence="1" id="KW-0472">Membrane</keyword>